<dbReference type="EMBL" id="RXOF01000002">
    <property type="protein sequence ID" value="RTQ52100.1"/>
    <property type="molecule type" value="Genomic_DNA"/>
</dbReference>
<comment type="similarity">
    <text evidence="2">Belongs to the urea transporter family.</text>
</comment>
<protein>
    <recommendedName>
        <fullName evidence="8">M23ase beta-sheet core domain-containing protein</fullName>
    </recommendedName>
</protein>
<comment type="caution">
    <text evidence="9">The sequence shown here is derived from an EMBL/GenBank/DDBJ whole genome shotgun (WGS) entry which is preliminary data.</text>
</comment>
<gene>
    <name evidence="9" type="ORF">EJV47_03475</name>
</gene>
<feature type="transmembrane region" description="Helical" evidence="7">
    <location>
        <begin position="78"/>
        <end position="96"/>
    </location>
</feature>
<dbReference type="CDD" id="cd12797">
    <property type="entry name" value="M23_peptidase"/>
    <property type="match status" value="1"/>
</dbReference>
<evidence type="ECO:0000313" key="10">
    <source>
        <dbReference type="Proteomes" id="UP000282184"/>
    </source>
</evidence>
<dbReference type="GO" id="GO:0005886">
    <property type="term" value="C:plasma membrane"/>
    <property type="evidence" value="ECO:0007669"/>
    <property type="project" value="UniProtKB-SubCell"/>
</dbReference>
<dbReference type="Gene3D" id="1.10.3430.10">
    <property type="entry name" value="Ammonium transporter AmtB like domains"/>
    <property type="match status" value="1"/>
</dbReference>
<comment type="subcellular location">
    <subcellularLocation>
        <location evidence="1">Cell membrane</location>
        <topology evidence="1">Multi-pass membrane protein</topology>
    </subcellularLocation>
</comment>
<dbReference type="Proteomes" id="UP000282184">
    <property type="component" value="Unassembled WGS sequence"/>
</dbReference>
<keyword evidence="6 7" id="KW-0472">Membrane</keyword>
<feature type="transmembrane region" description="Helical" evidence="7">
    <location>
        <begin position="54"/>
        <end position="72"/>
    </location>
</feature>
<dbReference type="InterPro" id="IPR029020">
    <property type="entry name" value="Ammonium/urea_transptr"/>
</dbReference>
<keyword evidence="10" id="KW-1185">Reference proteome</keyword>
<feature type="transmembrane region" description="Helical" evidence="7">
    <location>
        <begin position="308"/>
        <end position="326"/>
    </location>
</feature>
<dbReference type="InterPro" id="IPR016047">
    <property type="entry name" value="M23ase_b-sheet_dom"/>
</dbReference>
<dbReference type="InterPro" id="IPR011055">
    <property type="entry name" value="Dup_hybrid_motif"/>
</dbReference>
<dbReference type="PANTHER" id="PTHR10464">
    <property type="entry name" value="UREA TRANSPORTER"/>
    <property type="match status" value="1"/>
</dbReference>
<dbReference type="SUPFAM" id="SSF51261">
    <property type="entry name" value="Duplicated hybrid motif"/>
    <property type="match status" value="1"/>
</dbReference>
<organism evidence="9 10">
    <name type="scientific">Hymenobacter gummosus</name>
    <dbReference type="NCBI Taxonomy" id="1776032"/>
    <lineage>
        <taxon>Bacteria</taxon>
        <taxon>Pseudomonadati</taxon>
        <taxon>Bacteroidota</taxon>
        <taxon>Cytophagia</taxon>
        <taxon>Cytophagales</taxon>
        <taxon>Hymenobacteraceae</taxon>
        <taxon>Hymenobacter</taxon>
    </lineage>
</organism>
<dbReference type="Pfam" id="PF03253">
    <property type="entry name" value="UT"/>
    <property type="match status" value="1"/>
</dbReference>
<keyword evidence="3" id="KW-1003">Cell membrane</keyword>
<evidence type="ECO:0000259" key="8">
    <source>
        <dbReference type="Pfam" id="PF01551"/>
    </source>
</evidence>
<evidence type="ECO:0000256" key="6">
    <source>
        <dbReference type="ARBA" id="ARBA00023136"/>
    </source>
</evidence>
<reference evidence="9 10" key="1">
    <citation type="submission" date="2018-12" db="EMBL/GenBank/DDBJ databases">
        <title>Hymenobacter gummosus sp. nov., isolated from a spring.</title>
        <authorList>
            <person name="Nie L."/>
        </authorList>
    </citation>
    <scope>NUCLEOTIDE SEQUENCE [LARGE SCALE GENOMIC DNA]</scope>
    <source>
        <strain evidence="9 10">KCTC 52166</strain>
    </source>
</reference>
<evidence type="ECO:0000256" key="5">
    <source>
        <dbReference type="ARBA" id="ARBA00022989"/>
    </source>
</evidence>
<feature type="transmembrane region" description="Helical" evidence="7">
    <location>
        <begin position="227"/>
        <end position="248"/>
    </location>
</feature>
<evidence type="ECO:0000256" key="4">
    <source>
        <dbReference type="ARBA" id="ARBA00022692"/>
    </source>
</evidence>
<dbReference type="AlphaFoldDB" id="A0A431U6P5"/>
<evidence type="ECO:0000256" key="2">
    <source>
        <dbReference type="ARBA" id="ARBA00005914"/>
    </source>
</evidence>
<keyword evidence="4 7" id="KW-0812">Transmembrane</keyword>
<dbReference type="GO" id="GO:0015204">
    <property type="term" value="F:urea transmembrane transporter activity"/>
    <property type="evidence" value="ECO:0007669"/>
    <property type="project" value="InterPro"/>
</dbReference>
<evidence type="ECO:0000313" key="9">
    <source>
        <dbReference type="EMBL" id="RTQ52100.1"/>
    </source>
</evidence>
<feature type="domain" description="M23ase beta-sheet core" evidence="8">
    <location>
        <begin position="418"/>
        <end position="508"/>
    </location>
</feature>
<dbReference type="Pfam" id="PF01551">
    <property type="entry name" value="Peptidase_M23"/>
    <property type="match status" value="1"/>
</dbReference>
<evidence type="ECO:0000256" key="7">
    <source>
        <dbReference type="SAM" id="Phobius"/>
    </source>
</evidence>
<evidence type="ECO:0000256" key="3">
    <source>
        <dbReference type="ARBA" id="ARBA00022475"/>
    </source>
</evidence>
<name>A0A431U6P5_9BACT</name>
<dbReference type="PANTHER" id="PTHR10464:SF4">
    <property type="entry name" value="UREA TRANSPORTER"/>
    <property type="match status" value="1"/>
</dbReference>
<dbReference type="OrthoDB" id="9809488at2"/>
<dbReference type="InterPro" id="IPR004937">
    <property type="entry name" value="Urea_transporter"/>
</dbReference>
<feature type="transmembrane region" description="Helical" evidence="7">
    <location>
        <begin position="281"/>
        <end position="302"/>
    </location>
</feature>
<evidence type="ECO:0000256" key="1">
    <source>
        <dbReference type="ARBA" id="ARBA00004651"/>
    </source>
</evidence>
<accession>A0A431U6P5</accession>
<keyword evidence="5 7" id="KW-1133">Transmembrane helix</keyword>
<proteinExistence type="inferred from homology"/>
<dbReference type="Gene3D" id="2.70.70.10">
    <property type="entry name" value="Glucose Permease (Domain IIA)"/>
    <property type="match status" value="1"/>
</dbReference>
<sequence length="741" mass="81369">MLSLLVSVLPSTPANTPLRLLALAVLRSYSLIFFSQHRGFAALLLLLSFANPGAGAAGLTAALLAAGGAWLLGFDREVLKTGAYSFNALLVGLALGTFYEPGWAYGLVLLVGALLALLLTVALGGWLGPRGLPPLSVPFLGVIWLLTPAAEQFHALALNERGIYWLNEMYAVGGEPLLQLIHWLNGWQLPLMPDTYLRALSSVFFQDSPLVGLLMALGLLWHSRIAFSLSVVAFLGAYAFGMATGVYQDGAINHYILGANYIMAAVAVGGVFVIPSAASYLWALLSVPVTAVLVAGLGSLLARLGLPAFSLPFCLTSQLFLYVLLLRVDSRWLPLTPIQRYSPERNLYAFTNDRERLQSQLYVHLSLPFLGEWQVTQGYDGAPTHQGEWAQALDFMLLDAEGRSYRGAGQNLADFYCYNKPVLAPADGTVVEVVSHIDDNPVGQVNTRQNWGNTVVLQHAPGLYSKVSHLRPHSSPVKPGDLVRRGELLGACGNSGRSPEPHLHFQVQATPYIGSRTLAYPLAYYLSGPAVRTFQVPAEGESVQNLPLNPLLRLAFELPPGYRLDVCDADNPAAPPQRWEVFTDAYNKTYLYCHRTGAVAYFERSLAAFSFTAFYGDESSWLYLFYRAAYRVLLSYLPGPELPDTFPLTLLRSPVLKWAQDFAAPFVRFVHPTFALRYHGADDPYHPRRLQLSSRAELRYFGRTRVLQTTDIELVHGALAGLRVQLPHQSSPLRLVCQPVA</sequence>
<feature type="transmembrane region" description="Helical" evidence="7">
    <location>
        <begin position="103"/>
        <end position="126"/>
    </location>
</feature>
<feature type="transmembrane region" description="Helical" evidence="7">
    <location>
        <begin position="254"/>
        <end position="274"/>
    </location>
</feature>